<proteinExistence type="predicted"/>
<feature type="chain" id="PRO_5041287742" evidence="1">
    <location>
        <begin position="18"/>
        <end position="194"/>
    </location>
</feature>
<comment type="caution">
    <text evidence="2">The sequence shown here is derived from an EMBL/GenBank/DDBJ whole genome shotgun (WGS) entry which is preliminary data.</text>
</comment>
<dbReference type="Proteomes" id="UP001168990">
    <property type="component" value="Unassembled WGS sequence"/>
</dbReference>
<evidence type="ECO:0000256" key="1">
    <source>
        <dbReference type="SAM" id="SignalP"/>
    </source>
</evidence>
<keyword evidence="3" id="KW-1185">Reference proteome</keyword>
<dbReference type="AlphaFoldDB" id="A0AA39FJN3"/>
<reference evidence="2" key="1">
    <citation type="journal article" date="2023" name="bioRxiv">
        <title>Scaffold-level genome assemblies of two parasitoid biocontrol wasps reveal the parthenogenesis mechanism and an associated novel virus.</title>
        <authorList>
            <person name="Inwood S."/>
            <person name="Skelly J."/>
            <person name="Guhlin J."/>
            <person name="Harrop T."/>
            <person name="Goldson S."/>
            <person name="Dearden P."/>
        </authorList>
    </citation>
    <scope>NUCLEOTIDE SEQUENCE</scope>
    <source>
        <strain evidence="2">Irish</strain>
        <tissue evidence="2">Whole body</tissue>
    </source>
</reference>
<feature type="signal peptide" evidence="1">
    <location>
        <begin position="1"/>
        <end position="17"/>
    </location>
</feature>
<name>A0AA39FJN3_9HYME</name>
<reference evidence="2" key="2">
    <citation type="submission" date="2023-03" db="EMBL/GenBank/DDBJ databases">
        <authorList>
            <person name="Inwood S.N."/>
            <person name="Skelly J.G."/>
            <person name="Guhlin J."/>
            <person name="Harrop T.W.R."/>
            <person name="Goldson S.G."/>
            <person name="Dearden P.K."/>
        </authorList>
    </citation>
    <scope>NUCLEOTIDE SEQUENCE</scope>
    <source>
        <strain evidence="2">Irish</strain>
        <tissue evidence="2">Whole body</tissue>
    </source>
</reference>
<evidence type="ECO:0000313" key="3">
    <source>
        <dbReference type="Proteomes" id="UP001168990"/>
    </source>
</evidence>
<keyword evidence="1" id="KW-0732">Signal</keyword>
<dbReference type="EMBL" id="JAQQBS010000003">
    <property type="protein sequence ID" value="KAK0170837.1"/>
    <property type="molecule type" value="Genomic_DNA"/>
</dbReference>
<sequence length="194" mass="21874">MIRIILILIGIITITVATNTTFLPLHNHVKHDGKTISHPTKIRIGGWVPDIDLNSHSAKLSPSEYLLLDYKKHASSFNEFCEKFPTVTLDTFGIVDSKTTFGNVGRNKFGKLRFSTRNFQLDHDVHFVDIINVVDQKRNTYYVSVNIAIGFKTRGSTLILVPSNSLTLTSRGIHGRELIIDWGVKAVRFNRANL</sequence>
<accession>A0AA39FJN3</accession>
<organism evidence="2 3">
    <name type="scientific">Microctonus aethiopoides</name>
    <dbReference type="NCBI Taxonomy" id="144406"/>
    <lineage>
        <taxon>Eukaryota</taxon>
        <taxon>Metazoa</taxon>
        <taxon>Ecdysozoa</taxon>
        <taxon>Arthropoda</taxon>
        <taxon>Hexapoda</taxon>
        <taxon>Insecta</taxon>
        <taxon>Pterygota</taxon>
        <taxon>Neoptera</taxon>
        <taxon>Endopterygota</taxon>
        <taxon>Hymenoptera</taxon>
        <taxon>Apocrita</taxon>
        <taxon>Ichneumonoidea</taxon>
        <taxon>Braconidae</taxon>
        <taxon>Euphorinae</taxon>
        <taxon>Microctonus</taxon>
    </lineage>
</organism>
<gene>
    <name evidence="2" type="ORF">PV328_008634</name>
</gene>
<protein>
    <submittedName>
        <fullName evidence="2">Uncharacterized protein</fullName>
    </submittedName>
</protein>
<evidence type="ECO:0000313" key="2">
    <source>
        <dbReference type="EMBL" id="KAK0170837.1"/>
    </source>
</evidence>